<evidence type="ECO:0000259" key="5">
    <source>
        <dbReference type="SMART" id="SM00318"/>
    </source>
</evidence>
<feature type="signal peptide" evidence="4">
    <location>
        <begin position="1"/>
        <end position="21"/>
    </location>
</feature>
<feature type="domain" description="TNase-like" evidence="5">
    <location>
        <begin position="28"/>
        <end position="158"/>
    </location>
</feature>
<dbReference type="Proteomes" id="UP001595799">
    <property type="component" value="Unassembled WGS sequence"/>
</dbReference>
<dbReference type="EMBL" id="JBHSCW010000001">
    <property type="protein sequence ID" value="MFC4349962.1"/>
    <property type="molecule type" value="Genomic_DNA"/>
</dbReference>
<keyword evidence="1" id="KW-0540">Nuclease</keyword>
<keyword evidence="4" id="KW-0732">Signal</keyword>
<sequence length="258" mass="28608">MRTLFTFLLLAVLAVPFQGRAEDTPVSTSLEAKGIRPDFTLELASGETVLLAGILPPAAVLATQAEAEPWQEQALALLRTIAQGHSLRLVDTEIPRDRHGHRPGQVFLADSPETWLQGALVREGLAVVQGAPARRAGQAELLALEDEARRAGRGMWHLPQLAPLSHEAAGEAVGRWRLVEGQVQETAQVRGRGYINFGADWREDFTIYLDPERLAQFEEASGPLNRLQERRLRVRGWLVSYNGPMIELSYPEQIEVLE</sequence>
<dbReference type="InterPro" id="IPR035437">
    <property type="entry name" value="SNase_OB-fold_sf"/>
</dbReference>
<dbReference type="InterPro" id="IPR016071">
    <property type="entry name" value="Staphylococal_nuclease_OB-fold"/>
</dbReference>
<dbReference type="PANTHER" id="PTHR12302">
    <property type="entry name" value="EBNA2 BINDING PROTEIN P100"/>
    <property type="match status" value="1"/>
</dbReference>
<evidence type="ECO:0000256" key="4">
    <source>
        <dbReference type="SAM" id="SignalP"/>
    </source>
</evidence>
<evidence type="ECO:0000313" key="6">
    <source>
        <dbReference type="EMBL" id="MFC4349962.1"/>
    </source>
</evidence>
<comment type="caution">
    <text evidence="6">The sequence shown here is derived from an EMBL/GenBank/DDBJ whole genome shotgun (WGS) entry which is preliminary data.</text>
</comment>
<name>A0ABV8UGT0_9PROT</name>
<evidence type="ECO:0000313" key="7">
    <source>
        <dbReference type="Proteomes" id="UP001595799"/>
    </source>
</evidence>
<dbReference type="RefSeq" id="WP_382419948.1">
    <property type="nucleotide sequence ID" value="NZ_JBHSCW010000001.1"/>
</dbReference>
<keyword evidence="7" id="KW-1185">Reference proteome</keyword>
<dbReference type="SMART" id="SM00318">
    <property type="entry name" value="SNc"/>
    <property type="match status" value="1"/>
</dbReference>
<evidence type="ECO:0000256" key="1">
    <source>
        <dbReference type="ARBA" id="ARBA00022722"/>
    </source>
</evidence>
<organism evidence="6 7">
    <name type="scientific">Fodinicurvata halophila</name>
    <dbReference type="NCBI Taxonomy" id="1419723"/>
    <lineage>
        <taxon>Bacteria</taxon>
        <taxon>Pseudomonadati</taxon>
        <taxon>Pseudomonadota</taxon>
        <taxon>Alphaproteobacteria</taxon>
        <taxon>Rhodospirillales</taxon>
        <taxon>Rhodovibrionaceae</taxon>
        <taxon>Fodinicurvata</taxon>
    </lineage>
</organism>
<protein>
    <submittedName>
        <fullName evidence="6">Thermonuclease family protein</fullName>
    </submittedName>
</protein>
<evidence type="ECO:0000256" key="2">
    <source>
        <dbReference type="ARBA" id="ARBA00022759"/>
    </source>
</evidence>
<accession>A0ABV8UGT0</accession>
<dbReference type="Gene3D" id="2.40.50.90">
    <property type="match status" value="1"/>
</dbReference>
<dbReference type="PANTHER" id="PTHR12302:SF3">
    <property type="entry name" value="SERINE_THREONINE-PROTEIN KINASE 31"/>
    <property type="match status" value="1"/>
</dbReference>
<reference evidence="7" key="1">
    <citation type="journal article" date="2019" name="Int. J. Syst. Evol. Microbiol.">
        <title>The Global Catalogue of Microorganisms (GCM) 10K type strain sequencing project: providing services to taxonomists for standard genome sequencing and annotation.</title>
        <authorList>
            <consortium name="The Broad Institute Genomics Platform"/>
            <consortium name="The Broad Institute Genome Sequencing Center for Infectious Disease"/>
            <person name="Wu L."/>
            <person name="Ma J."/>
        </authorList>
    </citation>
    <scope>NUCLEOTIDE SEQUENCE [LARGE SCALE GENOMIC DNA]</scope>
    <source>
        <strain evidence="7">CECT 8472</strain>
    </source>
</reference>
<keyword evidence="3" id="KW-0378">Hydrolase</keyword>
<feature type="chain" id="PRO_5045534741" evidence="4">
    <location>
        <begin position="22"/>
        <end position="258"/>
    </location>
</feature>
<proteinExistence type="predicted"/>
<dbReference type="SUPFAM" id="SSF50199">
    <property type="entry name" value="Staphylococcal nuclease"/>
    <property type="match status" value="1"/>
</dbReference>
<gene>
    <name evidence="6" type="ORF">ACFOW6_00245</name>
</gene>
<keyword evidence="2" id="KW-0255">Endonuclease</keyword>
<evidence type="ECO:0000256" key="3">
    <source>
        <dbReference type="ARBA" id="ARBA00022801"/>
    </source>
</evidence>
<dbReference type="Pfam" id="PF00565">
    <property type="entry name" value="SNase"/>
    <property type="match status" value="1"/>
</dbReference>